<dbReference type="Proteomes" id="UP000178943">
    <property type="component" value="Unassembled WGS sequence"/>
</dbReference>
<dbReference type="Pfam" id="PF13485">
    <property type="entry name" value="Peptidase_MA_2"/>
    <property type="match status" value="1"/>
</dbReference>
<keyword evidence="1" id="KW-0812">Transmembrane</keyword>
<sequence length="306" mass="36245">MKWNIIIILIALCIVGTAIFCQQPEVVVAGNFQFILHEKNDPIAKELIQDIAELASEVQQQFDMEWLKKIATSVELVGAQHDDQVVKRDLMSVPTWLAAYAIPGQDRIVIRYKNVGSYPYLDLRAVFKHELTHIYLGHLLNMHHITVPKWFEEGLAMFIGKKWNWQDYYQVAMGTIRTKQIPLKNLEYSFPYEEYDVQIAYVESFSVVNYMAEQYGENFLTNLLKKLEQGITFEKAVLAITKKNVADIEQDWNNDIFRYYKWIPIIASTTFLWILITALTLFIYWRRYKRNKLIYKKWEDEEIFYN</sequence>
<dbReference type="AlphaFoldDB" id="A0A1F5VK13"/>
<organism evidence="3 4">
    <name type="scientific">Candidatus Fischerbacteria bacterium RBG_13_37_8</name>
    <dbReference type="NCBI Taxonomy" id="1817863"/>
    <lineage>
        <taxon>Bacteria</taxon>
        <taxon>Candidatus Fischeribacteriota</taxon>
    </lineage>
</organism>
<comment type="caution">
    <text evidence="3">The sequence shown here is derived from an EMBL/GenBank/DDBJ whole genome shotgun (WGS) entry which is preliminary data.</text>
</comment>
<reference evidence="3 4" key="1">
    <citation type="journal article" date="2016" name="Nat. Commun.">
        <title>Thousands of microbial genomes shed light on interconnected biogeochemical processes in an aquifer system.</title>
        <authorList>
            <person name="Anantharaman K."/>
            <person name="Brown C.T."/>
            <person name="Hug L.A."/>
            <person name="Sharon I."/>
            <person name="Castelle C.J."/>
            <person name="Probst A.J."/>
            <person name="Thomas B.C."/>
            <person name="Singh A."/>
            <person name="Wilkins M.J."/>
            <person name="Karaoz U."/>
            <person name="Brodie E.L."/>
            <person name="Williams K.H."/>
            <person name="Hubbard S.S."/>
            <person name="Banfield J.F."/>
        </authorList>
    </citation>
    <scope>NUCLEOTIDE SEQUENCE [LARGE SCALE GENOMIC DNA]</scope>
</reference>
<evidence type="ECO:0000256" key="1">
    <source>
        <dbReference type="SAM" id="Phobius"/>
    </source>
</evidence>
<keyword evidence="1" id="KW-1133">Transmembrane helix</keyword>
<evidence type="ECO:0000313" key="4">
    <source>
        <dbReference type="Proteomes" id="UP000178943"/>
    </source>
</evidence>
<evidence type="ECO:0000313" key="3">
    <source>
        <dbReference type="EMBL" id="OGF63772.1"/>
    </source>
</evidence>
<protein>
    <recommendedName>
        <fullName evidence="2">Peptidase MA-like domain-containing protein</fullName>
    </recommendedName>
</protein>
<keyword evidence="1" id="KW-0472">Membrane</keyword>
<name>A0A1F5VK13_9BACT</name>
<proteinExistence type="predicted"/>
<dbReference type="InterPro" id="IPR039568">
    <property type="entry name" value="Peptidase_MA-like_dom"/>
</dbReference>
<feature type="transmembrane region" description="Helical" evidence="1">
    <location>
        <begin position="262"/>
        <end position="285"/>
    </location>
</feature>
<dbReference type="STRING" id="1817863.A2Y62_09305"/>
<dbReference type="EMBL" id="MFGW01000150">
    <property type="protein sequence ID" value="OGF63772.1"/>
    <property type="molecule type" value="Genomic_DNA"/>
</dbReference>
<accession>A0A1F5VK13</accession>
<evidence type="ECO:0000259" key="2">
    <source>
        <dbReference type="Pfam" id="PF13485"/>
    </source>
</evidence>
<feature type="domain" description="Peptidase MA-like" evidence="2">
    <location>
        <begin position="124"/>
        <end position="256"/>
    </location>
</feature>
<gene>
    <name evidence="3" type="ORF">A2Y62_09305</name>
</gene>